<dbReference type="AlphaFoldDB" id="A0AAV4UJX0"/>
<comment type="caution">
    <text evidence="1">The sequence shown here is derived from an EMBL/GenBank/DDBJ whole genome shotgun (WGS) entry which is preliminary data.</text>
</comment>
<dbReference type="Proteomes" id="UP001054945">
    <property type="component" value="Unassembled WGS sequence"/>
</dbReference>
<organism evidence="1 2">
    <name type="scientific">Caerostris extrusa</name>
    <name type="common">Bark spider</name>
    <name type="synonym">Caerostris bankana</name>
    <dbReference type="NCBI Taxonomy" id="172846"/>
    <lineage>
        <taxon>Eukaryota</taxon>
        <taxon>Metazoa</taxon>
        <taxon>Ecdysozoa</taxon>
        <taxon>Arthropoda</taxon>
        <taxon>Chelicerata</taxon>
        <taxon>Arachnida</taxon>
        <taxon>Araneae</taxon>
        <taxon>Araneomorphae</taxon>
        <taxon>Entelegynae</taxon>
        <taxon>Araneoidea</taxon>
        <taxon>Araneidae</taxon>
        <taxon>Caerostris</taxon>
    </lineage>
</organism>
<protein>
    <submittedName>
        <fullName evidence="1">Uncharacterized protein</fullName>
    </submittedName>
</protein>
<evidence type="ECO:0000313" key="2">
    <source>
        <dbReference type="Proteomes" id="UP001054945"/>
    </source>
</evidence>
<dbReference type="EMBL" id="BPLR01013018">
    <property type="protein sequence ID" value="GIY58142.1"/>
    <property type="molecule type" value="Genomic_DNA"/>
</dbReference>
<sequence>MITGGRLDYRGGNPRMNASFSGMRGLKLVRGILMLKTKQPSPISGGHVGVVRRSVFNRCRWDYSERNILYGLENVRGHGCFAVE</sequence>
<keyword evidence="2" id="KW-1185">Reference proteome</keyword>
<evidence type="ECO:0000313" key="1">
    <source>
        <dbReference type="EMBL" id="GIY58142.1"/>
    </source>
</evidence>
<gene>
    <name evidence="1" type="ORF">CEXT_236511</name>
</gene>
<proteinExistence type="predicted"/>
<name>A0AAV4UJX0_CAEEX</name>
<reference evidence="1 2" key="1">
    <citation type="submission" date="2021-06" db="EMBL/GenBank/DDBJ databases">
        <title>Caerostris extrusa draft genome.</title>
        <authorList>
            <person name="Kono N."/>
            <person name="Arakawa K."/>
        </authorList>
    </citation>
    <scope>NUCLEOTIDE SEQUENCE [LARGE SCALE GENOMIC DNA]</scope>
</reference>
<accession>A0AAV4UJX0</accession>